<evidence type="ECO:0000256" key="5">
    <source>
        <dbReference type="ARBA" id="ARBA00022989"/>
    </source>
</evidence>
<dbReference type="EMBL" id="BJUM01000011">
    <property type="protein sequence ID" value="GEK54587.1"/>
    <property type="molecule type" value="Genomic_DNA"/>
</dbReference>
<dbReference type="Proteomes" id="UP000321419">
    <property type="component" value="Unassembled WGS sequence"/>
</dbReference>
<dbReference type="CDD" id="cd17473">
    <property type="entry name" value="MFS_arabinose_efflux_permease_like"/>
    <property type="match status" value="1"/>
</dbReference>
<dbReference type="SUPFAM" id="SSF103473">
    <property type="entry name" value="MFS general substrate transporter"/>
    <property type="match status" value="1"/>
</dbReference>
<feature type="transmembrane region" description="Helical" evidence="7">
    <location>
        <begin position="12"/>
        <end position="31"/>
    </location>
</feature>
<keyword evidence="10" id="KW-1185">Reference proteome</keyword>
<feature type="transmembrane region" description="Helical" evidence="7">
    <location>
        <begin position="160"/>
        <end position="179"/>
    </location>
</feature>
<keyword evidence="5 7" id="KW-1133">Transmembrane helix</keyword>
<keyword evidence="6 7" id="KW-0472">Membrane</keyword>
<accession>A0A510XVK1</accession>
<evidence type="ECO:0000256" key="1">
    <source>
        <dbReference type="ARBA" id="ARBA00004651"/>
    </source>
</evidence>
<feature type="transmembrane region" description="Helical" evidence="7">
    <location>
        <begin position="208"/>
        <end position="229"/>
    </location>
</feature>
<feature type="transmembrane region" description="Helical" evidence="7">
    <location>
        <begin position="98"/>
        <end position="123"/>
    </location>
</feature>
<feature type="transmembrane region" description="Helical" evidence="7">
    <location>
        <begin position="295"/>
        <end position="317"/>
    </location>
</feature>
<feature type="transmembrane region" description="Helical" evidence="7">
    <location>
        <begin position="352"/>
        <end position="373"/>
    </location>
</feature>
<evidence type="ECO:0000256" key="4">
    <source>
        <dbReference type="ARBA" id="ARBA00022692"/>
    </source>
</evidence>
<dbReference type="InterPro" id="IPR050171">
    <property type="entry name" value="MFS_Transporters"/>
</dbReference>
<dbReference type="GO" id="GO:0005886">
    <property type="term" value="C:plasma membrane"/>
    <property type="evidence" value="ECO:0007669"/>
    <property type="project" value="UniProtKB-SubCell"/>
</dbReference>
<proteinExistence type="predicted"/>
<dbReference type="RefSeq" id="WP_089347683.1">
    <property type="nucleotide sequence ID" value="NZ_BJUM01000011.1"/>
</dbReference>
<evidence type="ECO:0000256" key="6">
    <source>
        <dbReference type="ARBA" id="ARBA00023136"/>
    </source>
</evidence>
<keyword evidence="4 7" id="KW-0812">Transmembrane</keyword>
<dbReference type="OrthoDB" id="8708623at2"/>
<sequence length="385" mass="41241">MNSLKAAGSFTLLCIASLTIMVGTLLAPGLVSISNGLGITNNRVLLITLPSLGAVVFAPIAGRLIDKYGAYKLLIIGLFLYGFVGASGYFLYGPTLVFINRFIIGGITAIVMAGCTVLISTWYKGEARLGMIAKQGMAIELGGVIFLFLGGYLASQFWGLPLALYLIAWVFLAMLLLFVPSKHKASNQVEEHVTENTKTVIGAFKLKGVYIVSTLAMTIFFTSTVLLPITMSALNYNESQIGQLLAFISLVAVVTAGVMPKATKLIGETNVLALAFLGFGLSYICFTQPSTLVLILGAILIGIGFGFSIPLLNHMTVELSAENVRGRNLSYFTMAVFSGQFFTSFMEYIPGGIHNVFIICSILSAVVAVTLFVKNKKQATEQNLS</sequence>
<name>A0A510XVK1_9GAMM</name>
<comment type="subcellular location">
    <subcellularLocation>
        <location evidence="1">Cell membrane</location>
        <topology evidence="1">Multi-pass membrane protein</topology>
    </subcellularLocation>
</comment>
<gene>
    <name evidence="9" type="ORF">PES01_14320</name>
</gene>
<feature type="domain" description="Major facilitator superfamily (MFS) profile" evidence="8">
    <location>
        <begin position="3"/>
        <end position="379"/>
    </location>
</feature>
<feature type="transmembrane region" description="Helical" evidence="7">
    <location>
        <begin position="329"/>
        <end position="346"/>
    </location>
</feature>
<evidence type="ECO:0000313" key="9">
    <source>
        <dbReference type="EMBL" id="GEK54587.1"/>
    </source>
</evidence>
<dbReference type="InterPro" id="IPR020846">
    <property type="entry name" value="MFS_dom"/>
</dbReference>
<evidence type="ECO:0000256" key="7">
    <source>
        <dbReference type="SAM" id="Phobius"/>
    </source>
</evidence>
<dbReference type="Pfam" id="PF07690">
    <property type="entry name" value="MFS_1"/>
    <property type="match status" value="1"/>
</dbReference>
<dbReference type="PANTHER" id="PTHR23517">
    <property type="entry name" value="RESISTANCE PROTEIN MDTM, PUTATIVE-RELATED-RELATED"/>
    <property type="match status" value="1"/>
</dbReference>
<dbReference type="GO" id="GO:0022857">
    <property type="term" value="F:transmembrane transporter activity"/>
    <property type="evidence" value="ECO:0007669"/>
    <property type="project" value="InterPro"/>
</dbReference>
<reference evidence="9 10" key="1">
    <citation type="submission" date="2019-07" db="EMBL/GenBank/DDBJ databases">
        <title>Whole genome shotgun sequence of Pseudoalteromonas espejiana NBRC 102222.</title>
        <authorList>
            <person name="Hosoyama A."/>
            <person name="Uohara A."/>
            <person name="Ohji S."/>
            <person name="Ichikawa N."/>
        </authorList>
    </citation>
    <scope>NUCLEOTIDE SEQUENCE [LARGE SCALE GENOMIC DNA]</scope>
    <source>
        <strain evidence="9 10">NBRC 102222</strain>
    </source>
</reference>
<feature type="transmembrane region" description="Helical" evidence="7">
    <location>
        <begin position="73"/>
        <end position="92"/>
    </location>
</feature>
<evidence type="ECO:0000313" key="10">
    <source>
        <dbReference type="Proteomes" id="UP000321419"/>
    </source>
</evidence>
<keyword evidence="2" id="KW-0813">Transport</keyword>
<evidence type="ECO:0000256" key="2">
    <source>
        <dbReference type="ARBA" id="ARBA00022448"/>
    </source>
</evidence>
<evidence type="ECO:0000259" key="8">
    <source>
        <dbReference type="PROSITE" id="PS50850"/>
    </source>
</evidence>
<dbReference type="AlphaFoldDB" id="A0A510XVK1"/>
<feature type="transmembrane region" description="Helical" evidence="7">
    <location>
        <begin position="271"/>
        <end position="289"/>
    </location>
</feature>
<dbReference type="InterPro" id="IPR036259">
    <property type="entry name" value="MFS_trans_sf"/>
</dbReference>
<protein>
    <recommendedName>
        <fullName evidence="8">Major facilitator superfamily (MFS) profile domain-containing protein</fullName>
    </recommendedName>
</protein>
<comment type="caution">
    <text evidence="9">The sequence shown here is derived from an EMBL/GenBank/DDBJ whole genome shotgun (WGS) entry which is preliminary data.</text>
</comment>
<evidence type="ECO:0000256" key="3">
    <source>
        <dbReference type="ARBA" id="ARBA00022475"/>
    </source>
</evidence>
<keyword evidence="3" id="KW-1003">Cell membrane</keyword>
<dbReference type="PROSITE" id="PS50850">
    <property type="entry name" value="MFS"/>
    <property type="match status" value="1"/>
</dbReference>
<dbReference type="InterPro" id="IPR011701">
    <property type="entry name" value="MFS"/>
</dbReference>
<feature type="transmembrane region" description="Helical" evidence="7">
    <location>
        <begin position="43"/>
        <end position="61"/>
    </location>
</feature>
<feature type="transmembrane region" description="Helical" evidence="7">
    <location>
        <begin position="135"/>
        <end position="154"/>
    </location>
</feature>
<feature type="transmembrane region" description="Helical" evidence="7">
    <location>
        <begin position="241"/>
        <end position="259"/>
    </location>
</feature>
<organism evidence="9 10">
    <name type="scientific">Pseudoalteromonas espejiana</name>
    <dbReference type="NCBI Taxonomy" id="28107"/>
    <lineage>
        <taxon>Bacteria</taxon>
        <taxon>Pseudomonadati</taxon>
        <taxon>Pseudomonadota</taxon>
        <taxon>Gammaproteobacteria</taxon>
        <taxon>Alteromonadales</taxon>
        <taxon>Pseudoalteromonadaceae</taxon>
        <taxon>Pseudoalteromonas</taxon>
    </lineage>
</organism>
<dbReference type="Gene3D" id="1.20.1250.20">
    <property type="entry name" value="MFS general substrate transporter like domains"/>
    <property type="match status" value="1"/>
</dbReference>